<keyword evidence="1" id="KW-0732">Signal</keyword>
<dbReference type="SUPFAM" id="SSF56024">
    <property type="entry name" value="Phospholipase D/nuclease"/>
    <property type="match status" value="2"/>
</dbReference>
<name>A0ABW0JAX9_9BURK</name>
<dbReference type="PANTHER" id="PTHR10185">
    <property type="entry name" value="PHOSPHOLIPASE D - RELATED"/>
    <property type="match status" value="1"/>
</dbReference>
<evidence type="ECO:0000259" key="2">
    <source>
        <dbReference type="PROSITE" id="PS50035"/>
    </source>
</evidence>
<feature type="chain" id="PRO_5047540031" evidence="1">
    <location>
        <begin position="20"/>
        <end position="407"/>
    </location>
</feature>
<dbReference type="PROSITE" id="PS50035">
    <property type="entry name" value="PLD"/>
    <property type="match status" value="2"/>
</dbReference>
<dbReference type="SMART" id="SM00155">
    <property type="entry name" value="PLDc"/>
    <property type="match status" value="2"/>
</dbReference>
<dbReference type="Proteomes" id="UP001596103">
    <property type="component" value="Unassembled WGS sequence"/>
</dbReference>
<feature type="domain" description="PLD phosphodiesterase" evidence="2">
    <location>
        <begin position="330"/>
        <end position="357"/>
    </location>
</feature>
<organism evidence="3 4">
    <name type="scientific">Paraburkholderia denitrificans</name>
    <dbReference type="NCBI Taxonomy" id="694025"/>
    <lineage>
        <taxon>Bacteria</taxon>
        <taxon>Pseudomonadati</taxon>
        <taxon>Pseudomonadota</taxon>
        <taxon>Betaproteobacteria</taxon>
        <taxon>Burkholderiales</taxon>
        <taxon>Burkholderiaceae</taxon>
        <taxon>Paraburkholderia</taxon>
    </lineage>
</organism>
<sequence length="407" mass="45006">MRKHLSCLALLLCSAAAHCAQVDPFTIPGFELVHNAPVNSNADSPDLRDPVTVWTRMFDEASKTIDVGQFYVAGQPGSQLDKVLESLEAAGRRGVKIRFLMDEKGLKISDAPTLARIRNIPNLAFRTMDFGRLSGGIIHAKYFVVDRRTAFLGSQNFDWRALEHIDETGLRIGDPVTVRQISAIFEQDWKAQEAFAAGRVPPRPTAARSGACESRASFLVASPAAYNPACVADSGKVLPQLIGSAKRSIQVQVMTYAPLEYSETRKRVYYPVIDTALRAAATRGVRVQLLVANWNLKKPDVSYLKSLALVPNVEVRFVTVPPAASGFIPYARVVHSKIMSIDDEIAWVGTSNWSGGYLDNSRNLEVVMRDPKMAQRVRELQQVWWNSPHTSPIDVARDYPAPHPAEP</sequence>
<protein>
    <submittedName>
        <fullName evidence="3">Phospholipase D-like domain-containing protein</fullName>
    </submittedName>
</protein>
<dbReference type="Pfam" id="PF13091">
    <property type="entry name" value="PLDc_2"/>
    <property type="match status" value="2"/>
</dbReference>
<feature type="signal peptide" evidence="1">
    <location>
        <begin position="1"/>
        <end position="19"/>
    </location>
</feature>
<dbReference type="InterPro" id="IPR050874">
    <property type="entry name" value="Diverse_PLD-related"/>
</dbReference>
<dbReference type="InterPro" id="IPR025202">
    <property type="entry name" value="PLD-like_dom"/>
</dbReference>
<keyword evidence="4" id="KW-1185">Reference proteome</keyword>
<dbReference type="RefSeq" id="WP_377712274.1">
    <property type="nucleotide sequence ID" value="NZ_JBHSMP010000017.1"/>
</dbReference>
<evidence type="ECO:0000313" key="3">
    <source>
        <dbReference type="EMBL" id="MFC5430101.1"/>
    </source>
</evidence>
<dbReference type="InterPro" id="IPR001736">
    <property type="entry name" value="PLipase_D/transphosphatidylase"/>
</dbReference>
<comment type="caution">
    <text evidence="3">The sequence shown here is derived from an EMBL/GenBank/DDBJ whole genome shotgun (WGS) entry which is preliminary data.</text>
</comment>
<feature type="domain" description="PLD phosphodiesterase" evidence="2">
    <location>
        <begin position="134"/>
        <end position="161"/>
    </location>
</feature>
<dbReference type="PANTHER" id="PTHR10185:SF17">
    <property type="entry name" value="GM01519P-RELATED"/>
    <property type="match status" value="1"/>
</dbReference>
<gene>
    <name evidence="3" type="ORF">ACFPTO_15010</name>
</gene>
<evidence type="ECO:0000313" key="4">
    <source>
        <dbReference type="Proteomes" id="UP001596103"/>
    </source>
</evidence>
<proteinExistence type="predicted"/>
<evidence type="ECO:0000256" key="1">
    <source>
        <dbReference type="SAM" id="SignalP"/>
    </source>
</evidence>
<dbReference type="Gene3D" id="3.30.870.10">
    <property type="entry name" value="Endonuclease Chain A"/>
    <property type="match status" value="2"/>
</dbReference>
<accession>A0ABW0JAX9</accession>
<dbReference type="EMBL" id="JBHSMP010000017">
    <property type="protein sequence ID" value="MFC5430101.1"/>
    <property type="molecule type" value="Genomic_DNA"/>
</dbReference>
<reference evidence="4" key="1">
    <citation type="journal article" date="2019" name="Int. J. Syst. Evol. Microbiol.">
        <title>The Global Catalogue of Microorganisms (GCM) 10K type strain sequencing project: providing services to taxonomists for standard genome sequencing and annotation.</title>
        <authorList>
            <consortium name="The Broad Institute Genomics Platform"/>
            <consortium name="The Broad Institute Genome Sequencing Center for Infectious Disease"/>
            <person name="Wu L."/>
            <person name="Ma J."/>
        </authorList>
    </citation>
    <scope>NUCLEOTIDE SEQUENCE [LARGE SCALE GENOMIC DNA]</scope>
    <source>
        <strain evidence="4">CCUG 56042</strain>
    </source>
</reference>
<dbReference type="CDD" id="cd09107">
    <property type="entry name" value="PLDc_vPLD3_4_5_like_2"/>
    <property type="match status" value="1"/>
</dbReference>